<dbReference type="EMBL" id="WHLY01000002">
    <property type="protein sequence ID" value="MPR32088.1"/>
    <property type="molecule type" value="Genomic_DNA"/>
</dbReference>
<sequence>MNSTMKILSVLVLTALVLAGCNSSKTIPYESKWNAPFTYVDQGKLDGLDQQSRLRYGVINDEQYVYITLKTRDPLTVKQILTSGMRVTFSPGNQRDDYSLVFPVVTRDDKKALQKMQIDLPNSLSLNRMLEAFNKEALWKDRQGERFVNLVDNQTGIRAHIALDENQELTEQLSIPFERLNATARQAEVLDVAIKTEGSSGLGSGISPNISVGMGSGGFGYGGGGFGGGGISIGSGGRNNPNDRSVNLRLQVRLAKDSFKEDLR</sequence>
<protein>
    <submittedName>
        <fullName evidence="2">Uncharacterized protein</fullName>
    </submittedName>
</protein>
<proteinExistence type="predicted"/>
<feature type="signal peptide" evidence="1">
    <location>
        <begin position="1"/>
        <end position="19"/>
    </location>
</feature>
<evidence type="ECO:0000313" key="2">
    <source>
        <dbReference type="EMBL" id="MPR32088.1"/>
    </source>
</evidence>
<evidence type="ECO:0000313" key="3">
    <source>
        <dbReference type="Proteomes" id="UP000479293"/>
    </source>
</evidence>
<name>A0A7C9FY60_9BACT</name>
<keyword evidence="1" id="KW-0732">Signal</keyword>
<feature type="chain" id="PRO_5028941086" evidence="1">
    <location>
        <begin position="20"/>
        <end position="264"/>
    </location>
</feature>
<dbReference type="Proteomes" id="UP000479293">
    <property type="component" value="Unassembled WGS sequence"/>
</dbReference>
<gene>
    <name evidence="2" type="ORF">GBK04_01690</name>
</gene>
<accession>A0A7C9FY60</accession>
<dbReference type="AlphaFoldDB" id="A0A7C9FY60"/>
<organism evidence="2 3">
    <name type="scientific">Salmonirosea aquatica</name>
    <dbReference type="NCBI Taxonomy" id="2654236"/>
    <lineage>
        <taxon>Bacteria</taxon>
        <taxon>Pseudomonadati</taxon>
        <taxon>Bacteroidota</taxon>
        <taxon>Cytophagia</taxon>
        <taxon>Cytophagales</taxon>
        <taxon>Spirosomataceae</taxon>
        <taxon>Salmonirosea</taxon>
    </lineage>
</organism>
<evidence type="ECO:0000256" key="1">
    <source>
        <dbReference type="SAM" id="SignalP"/>
    </source>
</evidence>
<reference evidence="2 3" key="1">
    <citation type="submission" date="2019-10" db="EMBL/GenBank/DDBJ databases">
        <title>Draft Genome Sequence of Cytophagaceae sp. SJW1-29.</title>
        <authorList>
            <person name="Choi A."/>
        </authorList>
    </citation>
    <scope>NUCLEOTIDE SEQUENCE [LARGE SCALE GENOMIC DNA]</scope>
    <source>
        <strain evidence="2 3">SJW1-29</strain>
    </source>
</reference>
<comment type="caution">
    <text evidence="2">The sequence shown here is derived from an EMBL/GenBank/DDBJ whole genome shotgun (WGS) entry which is preliminary data.</text>
</comment>
<dbReference type="PROSITE" id="PS51257">
    <property type="entry name" value="PROKAR_LIPOPROTEIN"/>
    <property type="match status" value="1"/>
</dbReference>
<keyword evidence="3" id="KW-1185">Reference proteome</keyword>